<evidence type="ECO:0000256" key="4">
    <source>
        <dbReference type="ARBA" id="ARBA00023054"/>
    </source>
</evidence>
<name>K3X3E7_GLOUD</name>
<dbReference type="EMBL" id="GL376637">
    <property type="status" value="NOT_ANNOTATED_CDS"/>
    <property type="molecule type" value="Genomic_DNA"/>
</dbReference>
<evidence type="ECO:0000256" key="3">
    <source>
        <dbReference type="ARBA" id="ARBA00023015"/>
    </source>
</evidence>
<evidence type="ECO:0000256" key="7">
    <source>
        <dbReference type="SAM" id="MobiDB-lite"/>
    </source>
</evidence>
<organism evidence="8 9">
    <name type="scientific">Globisporangium ultimum (strain ATCC 200006 / CBS 805.95 / DAOM BR144)</name>
    <name type="common">Pythium ultimum</name>
    <dbReference type="NCBI Taxonomy" id="431595"/>
    <lineage>
        <taxon>Eukaryota</taxon>
        <taxon>Sar</taxon>
        <taxon>Stramenopiles</taxon>
        <taxon>Oomycota</taxon>
        <taxon>Peronosporomycetes</taxon>
        <taxon>Pythiales</taxon>
        <taxon>Pythiaceae</taxon>
        <taxon>Globisporangium</taxon>
    </lineage>
</organism>
<dbReference type="eggNOG" id="ENOG502S59P">
    <property type="taxonomic scope" value="Eukaryota"/>
</dbReference>
<comment type="subcellular location">
    <subcellularLocation>
        <location evidence="1">Nucleus</location>
    </subcellularLocation>
</comment>
<evidence type="ECO:0000313" key="8">
    <source>
        <dbReference type="EnsemblProtists" id="PYU1_T011746"/>
    </source>
</evidence>
<dbReference type="HOGENOM" id="CLU_130168_0_0_1"/>
<evidence type="ECO:0000256" key="1">
    <source>
        <dbReference type="ARBA" id="ARBA00004123"/>
    </source>
</evidence>
<dbReference type="EnsemblProtists" id="PYU1_T011746">
    <property type="protein sequence ID" value="PYU1_T011746"/>
    <property type="gene ID" value="PYU1_G011720"/>
</dbReference>
<keyword evidence="4" id="KW-0175">Coiled coil</keyword>
<dbReference type="OMA" id="NEHMAHF"/>
<dbReference type="Proteomes" id="UP000019132">
    <property type="component" value="Unassembled WGS sequence"/>
</dbReference>
<reference evidence="8" key="3">
    <citation type="submission" date="2015-02" db="UniProtKB">
        <authorList>
            <consortium name="EnsemblProtists"/>
        </authorList>
    </citation>
    <scope>IDENTIFICATION</scope>
    <source>
        <strain evidence="8">DAOM BR144</strain>
    </source>
</reference>
<accession>K3X3E7</accession>
<protein>
    <submittedName>
        <fullName evidence="8">Uncharacterized protein</fullName>
    </submittedName>
</protein>
<keyword evidence="5" id="KW-0804">Transcription</keyword>
<evidence type="ECO:0000256" key="5">
    <source>
        <dbReference type="ARBA" id="ARBA00023163"/>
    </source>
</evidence>
<feature type="region of interest" description="Disordered" evidence="7">
    <location>
        <begin position="1"/>
        <end position="36"/>
    </location>
</feature>
<keyword evidence="3" id="KW-0805">Transcription regulation</keyword>
<sequence>MEIKAEQVGANATAVTNPNPAATASSQVTASSGEPSATVTAGDAAASGVGEQYLSEMNNAFAKCLSLVCPPIQYPPHCRFNPVQQDAADTMEIESRLEEFFLHAKQIELLFLNDVATRSNSSSEYGGLQQSDLETEILNLEGELNEKHDLIEKYTDVIRGWEGKFKRLESRMAPERE</sequence>
<evidence type="ECO:0000313" key="9">
    <source>
        <dbReference type="Proteomes" id="UP000019132"/>
    </source>
</evidence>
<dbReference type="InParanoid" id="K3X3E7"/>
<keyword evidence="9" id="KW-1185">Reference proteome</keyword>
<keyword evidence="6" id="KW-0539">Nucleus</keyword>
<evidence type="ECO:0000256" key="2">
    <source>
        <dbReference type="ARBA" id="ARBA00005571"/>
    </source>
</evidence>
<feature type="compositionally biased region" description="Low complexity" evidence="7">
    <location>
        <begin position="10"/>
        <end position="32"/>
    </location>
</feature>
<evidence type="ECO:0000256" key="6">
    <source>
        <dbReference type="ARBA" id="ARBA00023242"/>
    </source>
</evidence>
<dbReference type="AlphaFoldDB" id="K3X3E7"/>
<reference evidence="9" key="1">
    <citation type="journal article" date="2010" name="Genome Biol.">
        <title>Genome sequence of the necrotrophic plant pathogen Pythium ultimum reveals original pathogenicity mechanisms and effector repertoire.</title>
        <authorList>
            <person name="Levesque C.A."/>
            <person name="Brouwer H."/>
            <person name="Cano L."/>
            <person name="Hamilton J.P."/>
            <person name="Holt C."/>
            <person name="Huitema E."/>
            <person name="Raffaele S."/>
            <person name="Robideau G.P."/>
            <person name="Thines M."/>
            <person name="Win J."/>
            <person name="Zerillo M.M."/>
            <person name="Beakes G.W."/>
            <person name="Boore J.L."/>
            <person name="Busam D."/>
            <person name="Dumas B."/>
            <person name="Ferriera S."/>
            <person name="Fuerstenberg S.I."/>
            <person name="Gachon C.M."/>
            <person name="Gaulin E."/>
            <person name="Govers F."/>
            <person name="Grenville-Briggs L."/>
            <person name="Horner N."/>
            <person name="Hostetler J."/>
            <person name="Jiang R.H."/>
            <person name="Johnson J."/>
            <person name="Krajaejun T."/>
            <person name="Lin H."/>
            <person name="Meijer H.J."/>
            <person name="Moore B."/>
            <person name="Morris P."/>
            <person name="Phuntmart V."/>
            <person name="Puiu D."/>
            <person name="Shetty J."/>
            <person name="Stajich J.E."/>
            <person name="Tripathy S."/>
            <person name="Wawra S."/>
            <person name="van West P."/>
            <person name="Whitty B.R."/>
            <person name="Coutinho P.M."/>
            <person name="Henrissat B."/>
            <person name="Martin F."/>
            <person name="Thomas P.D."/>
            <person name="Tyler B.M."/>
            <person name="De Vries R.P."/>
            <person name="Kamoun S."/>
            <person name="Yandell M."/>
            <person name="Tisserat N."/>
            <person name="Buell C.R."/>
        </authorList>
    </citation>
    <scope>NUCLEOTIDE SEQUENCE</scope>
    <source>
        <strain evidence="9">DAOM:BR144</strain>
    </source>
</reference>
<dbReference type="GO" id="GO:0005634">
    <property type="term" value="C:nucleus"/>
    <property type="evidence" value="ECO:0007669"/>
    <property type="project" value="UniProtKB-SubCell"/>
</dbReference>
<comment type="similarity">
    <text evidence="2">Belongs to the Mediator complex subunit 28 family.</text>
</comment>
<dbReference type="Pfam" id="PF11594">
    <property type="entry name" value="Med28"/>
    <property type="match status" value="1"/>
</dbReference>
<reference evidence="9" key="2">
    <citation type="submission" date="2010-04" db="EMBL/GenBank/DDBJ databases">
        <authorList>
            <person name="Buell R."/>
            <person name="Hamilton J."/>
            <person name="Hostetler J."/>
        </authorList>
    </citation>
    <scope>NUCLEOTIDE SEQUENCE [LARGE SCALE GENOMIC DNA]</scope>
    <source>
        <strain evidence="9">DAOM:BR144</strain>
    </source>
</reference>
<dbReference type="VEuPathDB" id="FungiDB:PYU1_G011720"/>
<dbReference type="InterPro" id="IPR021640">
    <property type="entry name" value="Mediator_Med28"/>
</dbReference>
<proteinExistence type="inferred from homology"/>